<accession>A0AA39MP74</accession>
<gene>
    <name evidence="2" type="ORF">EV420DRAFT_1485597</name>
</gene>
<dbReference type="Gene3D" id="1.20.1280.50">
    <property type="match status" value="1"/>
</dbReference>
<evidence type="ECO:0000313" key="2">
    <source>
        <dbReference type="EMBL" id="KAK0441527.1"/>
    </source>
</evidence>
<evidence type="ECO:0000313" key="3">
    <source>
        <dbReference type="Proteomes" id="UP001175211"/>
    </source>
</evidence>
<dbReference type="AlphaFoldDB" id="A0AA39MP74"/>
<dbReference type="InterPro" id="IPR001810">
    <property type="entry name" value="F-box_dom"/>
</dbReference>
<dbReference type="Pfam" id="PF12937">
    <property type="entry name" value="F-box-like"/>
    <property type="match status" value="1"/>
</dbReference>
<protein>
    <recommendedName>
        <fullName evidence="1">F-box domain-containing protein</fullName>
    </recommendedName>
</protein>
<dbReference type="InterPro" id="IPR036047">
    <property type="entry name" value="F-box-like_dom_sf"/>
</dbReference>
<dbReference type="EMBL" id="JAUEPS010000069">
    <property type="protein sequence ID" value="KAK0441527.1"/>
    <property type="molecule type" value="Genomic_DNA"/>
</dbReference>
<feature type="domain" description="F-box" evidence="1">
    <location>
        <begin position="111"/>
        <end position="159"/>
    </location>
</feature>
<comment type="caution">
    <text evidence="2">The sequence shown here is derived from an EMBL/GenBank/DDBJ whole genome shotgun (WGS) entry which is preliminary data.</text>
</comment>
<proteinExistence type="predicted"/>
<dbReference type="InterPro" id="IPR032675">
    <property type="entry name" value="LRR_dom_sf"/>
</dbReference>
<sequence>MAQRNLDEDASTDSGATLLLCSQCNNTLLAPAYDFSPRIWNNIRTHANPDTAERSQIAQKILSAECDLAHYRVELARLRGIVSKLEKQEEKVREYISGYRSYLNSAVRRFPTEILLLIFSEVVSSIPDPNFTTTLHISLVCFRWRNIALSAPSLWRNIYVGKGCPPDINKTLVQLYIKRSMNEPLRIAANVMDKAYAYCYAPALSALYASSDRWEEANLKLLQPAVPSLNSNVINKVPMLQTLTLEMYGIDSGERCTAFSHAPQLRTVALTGVWAREVELPWSQLEAVEFGGNYLKHPFDWTIMAGTSASGNPIRIKHFAVPYRILWSTGTLRSIYLTSVHLGISRGTSSISGAILPSLVALKVQIHDPIGDIEWGNSLVYFLRRSKCQLECFELVVSRGSIVEPSELLLVLQATSSLQSLKISEADFFPTPLITNEVLRSLSSVSMLPNLTSLQFVWTREHSGWSDALIALLRSRVSVSNNAKSLKAVTLGIRHGKEMPPDVVVYMKELRAFGVIASLW</sequence>
<name>A0AA39MP74_ARMTA</name>
<dbReference type="Proteomes" id="UP001175211">
    <property type="component" value="Unassembled WGS sequence"/>
</dbReference>
<dbReference type="SUPFAM" id="SSF81383">
    <property type="entry name" value="F-box domain"/>
    <property type="match status" value="1"/>
</dbReference>
<reference evidence="2" key="1">
    <citation type="submission" date="2023-06" db="EMBL/GenBank/DDBJ databases">
        <authorList>
            <consortium name="Lawrence Berkeley National Laboratory"/>
            <person name="Ahrendt S."/>
            <person name="Sahu N."/>
            <person name="Indic B."/>
            <person name="Wong-Bajracharya J."/>
            <person name="Merenyi Z."/>
            <person name="Ke H.-M."/>
            <person name="Monk M."/>
            <person name="Kocsube S."/>
            <person name="Drula E."/>
            <person name="Lipzen A."/>
            <person name="Balint B."/>
            <person name="Henrissat B."/>
            <person name="Andreopoulos B."/>
            <person name="Martin F.M."/>
            <person name="Harder C.B."/>
            <person name="Rigling D."/>
            <person name="Ford K.L."/>
            <person name="Foster G.D."/>
            <person name="Pangilinan J."/>
            <person name="Papanicolaou A."/>
            <person name="Barry K."/>
            <person name="LaButti K."/>
            <person name="Viragh M."/>
            <person name="Koriabine M."/>
            <person name="Yan M."/>
            <person name="Riley R."/>
            <person name="Champramary S."/>
            <person name="Plett K.L."/>
            <person name="Tsai I.J."/>
            <person name="Slot J."/>
            <person name="Sipos G."/>
            <person name="Plett J."/>
            <person name="Nagy L.G."/>
            <person name="Grigoriev I.V."/>
        </authorList>
    </citation>
    <scope>NUCLEOTIDE SEQUENCE</scope>
    <source>
        <strain evidence="2">CCBAS 213</strain>
    </source>
</reference>
<dbReference type="GeneID" id="85353798"/>
<dbReference type="RefSeq" id="XP_060324032.1">
    <property type="nucleotide sequence ID" value="XM_060470250.1"/>
</dbReference>
<dbReference type="Gene3D" id="3.80.10.10">
    <property type="entry name" value="Ribonuclease Inhibitor"/>
    <property type="match status" value="1"/>
</dbReference>
<evidence type="ECO:0000259" key="1">
    <source>
        <dbReference type="Pfam" id="PF12937"/>
    </source>
</evidence>
<dbReference type="SUPFAM" id="SSF52047">
    <property type="entry name" value="RNI-like"/>
    <property type="match status" value="1"/>
</dbReference>
<keyword evidence="3" id="KW-1185">Reference proteome</keyword>
<organism evidence="2 3">
    <name type="scientific">Armillaria tabescens</name>
    <name type="common">Ringless honey mushroom</name>
    <name type="synonym">Agaricus tabescens</name>
    <dbReference type="NCBI Taxonomy" id="1929756"/>
    <lineage>
        <taxon>Eukaryota</taxon>
        <taxon>Fungi</taxon>
        <taxon>Dikarya</taxon>
        <taxon>Basidiomycota</taxon>
        <taxon>Agaricomycotina</taxon>
        <taxon>Agaricomycetes</taxon>
        <taxon>Agaricomycetidae</taxon>
        <taxon>Agaricales</taxon>
        <taxon>Marasmiineae</taxon>
        <taxon>Physalacriaceae</taxon>
        <taxon>Desarmillaria</taxon>
    </lineage>
</organism>